<accession>A0ACB8XA17</accession>
<reference evidence="1" key="1">
    <citation type="submission" date="2022-04" db="EMBL/GenBank/DDBJ databases">
        <title>Jade perch genome.</title>
        <authorList>
            <person name="Chao B."/>
        </authorList>
    </citation>
    <scope>NUCLEOTIDE SEQUENCE</scope>
    <source>
        <strain evidence="1">CB-2022</strain>
    </source>
</reference>
<organism evidence="1 2">
    <name type="scientific">Scortum barcoo</name>
    <name type="common">barcoo grunter</name>
    <dbReference type="NCBI Taxonomy" id="214431"/>
    <lineage>
        <taxon>Eukaryota</taxon>
        <taxon>Metazoa</taxon>
        <taxon>Chordata</taxon>
        <taxon>Craniata</taxon>
        <taxon>Vertebrata</taxon>
        <taxon>Euteleostomi</taxon>
        <taxon>Actinopterygii</taxon>
        <taxon>Neopterygii</taxon>
        <taxon>Teleostei</taxon>
        <taxon>Neoteleostei</taxon>
        <taxon>Acanthomorphata</taxon>
        <taxon>Eupercaria</taxon>
        <taxon>Centrarchiformes</taxon>
        <taxon>Terapontoidei</taxon>
        <taxon>Terapontidae</taxon>
        <taxon>Scortum</taxon>
    </lineage>
</organism>
<sequence length="74" mass="8682">MKVKNSPNSLYSNQVQAQSDSPGEHTPHTASWVYLKVFKRKWSEPRWLGPYEVTERTTCALRLKGKGDTWYHWS</sequence>
<feature type="non-terminal residue" evidence="1">
    <location>
        <position position="74"/>
    </location>
</feature>
<gene>
    <name evidence="1" type="ORF">L3Q82_016465</name>
</gene>
<protein>
    <submittedName>
        <fullName evidence="1">Uncharacterized protein</fullName>
    </submittedName>
</protein>
<dbReference type="Proteomes" id="UP000831701">
    <property type="component" value="Chromosome 2"/>
</dbReference>
<comment type="caution">
    <text evidence="1">The sequence shown here is derived from an EMBL/GenBank/DDBJ whole genome shotgun (WGS) entry which is preliminary data.</text>
</comment>
<dbReference type="EMBL" id="CM041532">
    <property type="protein sequence ID" value="KAI3376584.1"/>
    <property type="molecule type" value="Genomic_DNA"/>
</dbReference>
<keyword evidence="2" id="KW-1185">Reference proteome</keyword>
<name>A0ACB8XA17_9TELE</name>
<evidence type="ECO:0000313" key="2">
    <source>
        <dbReference type="Proteomes" id="UP000831701"/>
    </source>
</evidence>
<proteinExistence type="predicted"/>
<evidence type="ECO:0000313" key="1">
    <source>
        <dbReference type="EMBL" id="KAI3376584.1"/>
    </source>
</evidence>